<comment type="caution">
    <text evidence="2">The sequence shown here is derived from an EMBL/GenBank/DDBJ whole genome shotgun (WGS) entry which is preliminary data.</text>
</comment>
<evidence type="ECO:0000313" key="3">
    <source>
        <dbReference type="Proteomes" id="UP001224775"/>
    </source>
</evidence>
<evidence type="ECO:0000313" key="2">
    <source>
        <dbReference type="EMBL" id="KAK1732271.1"/>
    </source>
</evidence>
<gene>
    <name evidence="2" type="ORF">QTG54_017046</name>
</gene>
<dbReference type="EMBL" id="JATAAI010000077">
    <property type="protein sequence ID" value="KAK1732271.1"/>
    <property type="molecule type" value="Genomic_DNA"/>
</dbReference>
<protein>
    <submittedName>
        <fullName evidence="2">Uncharacterized protein</fullName>
    </submittedName>
</protein>
<reference evidence="2" key="1">
    <citation type="submission" date="2023-06" db="EMBL/GenBank/DDBJ databases">
        <title>Survivors Of The Sea: Transcriptome response of Skeletonema marinoi to long-term dormancy.</title>
        <authorList>
            <person name="Pinder M.I.M."/>
            <person name="Kourtchenko O."/>
            <person name="Robertson E.K."/>
            <person name="Larsson T."/>
            <person name="Maumus F."/>
            <person name="Osuna-Cruz C.M."/>
            <person name="Vancaester E."/>
            <person name="Stenow R."/>
            <person name="Vandepoele K."/>
            <person name="Ploug H."/>
            <person name="Bruchert V."/>
            <person name="Godhe A."/>
            <person name="Topel M."/>
        </authorList>
    </citation>
    <scope>NUCLEOTIDE SEQUENCE</scope>
    <source>
        <strain evidence="2">R05AC</strain>
    </source>
</reference>
<accession>A0AAD8XRX7</accession>
<dbReference type="Proteomes" id="UP001224775">
    <property type="component" value="Unassembled WGS sequence"/>
</dbReference>
<proteinExistence type="predicted"/>
<dbReference type="AlphaFoldDB" id="A0AAD8XRX7"/>
<organism evidence="2 3">
    <name type="scientific">Skeletonema marinoi</name>
    <dbReference type="NCBI Taxonomy" id="267567"/>
    <lineage>
        <taxon>Eukaryota</taxon>
        <taxon>Sar</taxon>
        <taxon>Stramenopiles</taxon>
        <taxon>Ochrophyta</taxon>
        <taxon>Bacillariophyta</taxon>
        <taxon>Coscinodiscophyceae</taxon>
        <taxon>Thalassiosirophycidae</taxon>
        <taxon>Thalassiosirales</taxon>
        <taxon>Skeletonemataceae</taxon>
        <taxon>Skeletonema</taxon>
        <taxon>Skeletonema marinoi-dohrnii complex</taxon>
    </lineage>
</organism>
<evidence type="ECO:0000256" key="1">
    <source>
        <dbReference type="SAM" id="MobiDB-lite"/>
    </source>
</evidence>
<keyword evidence="3" id="KW-1185">Reference proteome</keyword>
<name>A0AAD8XRX7_9STRA</name>
<sequence length="150" mass="16782">MIHSSCLLLGRDAQPFHVNSIAMNLCTRCDTKQGNSTPSPAPSFTLHFFILLQRPTRERYSAAPIIIFKQSTNMGGNDLIYPNLINCKIATNSSTSSSLPPPPPSAASILKRVEQSSSYQKPSLERYTFAVEREVLQRAKDRKEAEEKKR</sequence>
<feature type="region of interest" description="Disordered" evidence="1">
    <location>
        <begin position="92"/>
        <end position="122"/>
    </location>
</feature>